<dbReference type="CDD" id="cd01941">
    <property type="entry name" value="YeiC_kinase_like"/>
    <property type="match status" value="1"/>
</dbReference>
<dbReference type="PANTHER" id="PTHR10584:SF166">
    <property type="entry name" value="RIBOKINASE"/>
    <property type="match status" value="1"/>
</dbReference>
<dbReference type="Pfam" id="PF00294">
    <property type="entry name" value="PfkB"/>
    <property type="match status" value="1"/>
</dbReference>
<reference evidence="4 5" key="1">
    <citation type="submission" date="2020-04" db="EMBL/GenBank/DDBJ databases">
        <title>Genome sequencing of novel species.</title>
        <authorList>
            <person name="Heo J."/>
            <person name="Kim S.-J."/>
            <person name="Kim J.-S."/>
            <person name="Hong S.-B."/>
            <person name="Kwon S.-W."/>
        </authorList>
    </citation>
    <scope>NUCLEOTIDE SEQUENCE [LARGE SCALE GENOMIC DNA]</scope>
    <source>
        <strain evidence="4 5">GN2-R2</strain>
    </source>
</reference>
<keyword evidence="2" id="KW-0418">Kinase</keyword>
<dbReference type="Pfam" id="PF13412">
    <property type="entry name" value="HTH_24"/>
    <property type="match status" value="1"/>
</dbReference>
<dbReference type="KEGG" id="mfy:HH212_03210"/>
<dbReference type="InterPro" id="IPR002173">
    <property type="entry name" value="Carboh/pur_kinase_PfkB_CS"/>
</dbReference>
<evidence type="ECO:0000256" key="2">
    <source>
        <dbReference type="ARBA" id="ARBA00022777"/>
    </source>
</evidence>
<organism evidence="4 5">
    <name type="scientific">Massilia forsythiae</name>
    <dbReference type="NCBI Taxonomy" id="2728020"/>
    <lineage>
        <taxon>Bacteria</taxon>
        <taxon>Pseudomonadati</taxon>
        <taxon>Pseudomonadota</taxon>
        <taxon>Betaproteobacteria</taxon>
        <taxon>Burkholderiales</taxon>
        <taxon>Oxalobacteraceae</taxon>
        <taxon>Telluria group</taxon>
        <taxon>Massilia</taxon>
    </lineage>
</organism>
<evidence type="ECO:0000313" key="4">
    <source>
        <dbReference type="EMBL" id="QJD99163.1"/>
    </source>
</evidence>
<accession>A0A7Z2VU20</accession>
<sequence>MSEQSKKQQLLALIRANPFIAQQDLAGQLGLSRSAVAGYIAGLIRERKLLGRAYVLPTAPQRRPIVCVGAANLDRKLRSLDTLALGTSNPAVQSESFGGVARNIAENLARLGSQVSLLTAIGADGSGAALLTHAETLGIDTRGALRLDGVSSGTYTAVLDQDGDMVVALADMALYEQLDPAFIAARQAQFTGAALVAADLNLPLATVEAIVDGARRGEAPLVLVAVSEPKMARLPRDLSGVRLLILNAGELAARAGHDLADDAALGAAMRALQAQGARDVVVTRGAAGVLLTDGPTAPIVHLAAPQAEVVDVTGAGDAFAAAVCWSLAQDLGADDEAGAAGDERDGGLVLACRRGLQLSKLTVGTRATVHPDLGPDSLAAVDADIVASLDKNANTNTNSASPEQD</sequence>
<keyword evidence="1" id="KW-0808">Transferase</keyword>
<name>A0A7Z2VU20_9BURK</name>
<dbReference type="SUPFAM" id="SSF53613">
    <property type="entry name" value="Ribokinase-like"/>
    <property type="match status" value="1"/>
</dbReference>
<evidence type="ECO:0000259" key="3">
    <source>
        <dbReference type="Pfam" id="PF00294"/>
    </source>
</evidence>
<dbReference type="GO" id="GO:0016301">
    <property type="term" value="F:kinase activity"/>
    <property type="evidence" value="ECO:0007669"/>
    <property type="project" value="UniProtKB-KW"/>
</dbReference>
<dbReference type="AlphaFoldDB" id="A0A7Z2VU20"/>
<keyword evidence="5" id="KW-1185">Reference proteome</keyword>
<evidence type="ECO:0000256" key="1">
    <source>
        <dbReference type="ARBA" id="ARBA00022679"/>
    </source>
</evidence>
<dbReference type="PANTHER" id="PTHR10584">
    <property type="entry name" value="SUGAR KINASE"/>
    <property type="match status" value="1"/>
</dbReference>
<evidence type="ECO:0000313" key="5">
    <source>
        <dbReference type="Proteomes" id="UP000502415"/>
    </source>
</evidence>
<gene>
    <name evidence="4" type="ORF">HH212_03210</name>
</gene>
<dbReference type="InterPro" id="IPR011611">
    <property type="entry name" value="PfkB_dom"/>
</dbReference>
<feature type="domain" description="Carbohydrate kinase PfkB" evidence="3">
    <location>
        <begin position="65"/>
        <end position="368"/>
    </location>
</feature>
<proteinExistence type="predicted"/>
<dbReference type="PROSITE" id="PS00583">
    <property type="entry name" value="PFKB_KINASES_1"/>
    <property type="match status" value="1"/>
</dbReference>
<protein>
    <submittedName>
        <fullName evidence="4">Winged helix-turn-helix transcriptional regulator</fullName>
    </submittedName>
</protein>
<dbReference type="Gene3D" id="3.40.1190.20">
    <property type="match status" value="1"/>
</dbReference>
<dbReference type="EMBL" id="CP051685">
    <property type="protein sequence ID" value="QJD99163.1"/>
    <property type="molecule type" value="Genomic_DNA"/>
</dbReference>
<dbReference type="Proteomes" id="UP000502415">
    <property type="component" value="Chromosome"/>
</dbReference>
<dbReference type="InterPro" id="IPR029056">
    <property type="entry name" value="Ribokinase-like"/>
</dbReference>
<dbReference type="RefSeq" id="WP_169434060.1">
    <property type="nucleotide sequence ID" value="NZ_CP051685.1"/>
</dbReference>